<evidence type="ECO:0000256" key="1">
    <source>
        <dbReference type="ARBA" id="ARBA00007682"/>
    </source>
</evidence>
<feature type="region of interest" description="Disordered" evidence="4">
    <location>
        <begin position="589"/>
        <end position="622"/>
    </location>
</feature>
<dbReference type="GO" id="GO:0006355">
    <property type="term" value="P:regulation of DNA-templated transcription"/>
    <property type="evidence" value="ECO:0007669"/>
    <property type="project" value="InterPro"/>
</dbReference>
<feature type="compositionally biased region" description="Polar residues" evidence="4">
    <location>
        <begin position="270"/>
        <end position="279"/>
    </location>
</feature>
<evidence type="ECO:0000313" key="7">
    <source>
        <dbReference type="Proteomes" id="UP001497525"/>
    </source>
</evidence>
<dbReference type="InterPro" id="IPR038635">
    <property type="entry name" value="CCR4-NOT_su2/3/5_C_sf"/>
</dbReference>
<feature type="region of interest" description="Disordered" evidence="4">
    <location>
        <begin position="328"/>
        <end position="356"/>
    </location>
</feature>
<feature type="region of interest" description="Disordered" evidence="4">
    <location>
        <begin position="683"/>
        <end position="702"/>
    </location>
</feature>
<comment type="similarity">
    <text evidence="1">Belongs to the CNOT2/3/5 family.</text>
</comment>
<dbReference type="GO" id="GO:2000036">
    <property type="term" value="P:regulation of stem cell population maintenance"/>
    <property type="evidence" value="ECO:0007669"/>
    <property type="project" value="UniProtKB-ARBA"/>
</dbReference>
<gene>
    <name evidence="6" type="ORF">CDAUBV1_LOCUS3725</name>
</gene>
<feature type="region of interest" description="Disordered" evidence="4">
    <location>
        <begin position="1"/>
        <end position="20"/>
    </location>
</feature>
<name>A0AAV2T252_CALDB</name>
<dbReference type="Proteomes" id="UP001497525">
    <property type="component" value="Unassembled WGS sequence"/>
</dbReference>
<dbReference type="Pfam" id="PF04153">
    <property type="entry name" value="NOT2_3_5_C"/>
    <property type="match status" value="1"/>
</dbReference>
<protein>
    <recommendedName>
        <fullName evidence="5">NOT2/NOT3/NOT5 C-terminal domain-containing protein</fullName>
    </recommendedName>
</protein>
<keyword evidence="2" id="KW-0805">Transcription regulation</keyword>
<dbReference type="InterPro" id="IPR040168">
    <property type="entry name" value="Not2/3/5"/>
</dbReference>
<dbReference type="InterPro" id="IPR007282">
    <property type="entry name" value="NOT2/3/5_C"/>
</dbReference>
<reference evidence="6" key="1">
    <citation type="submission" date="2024-06" db="EMBL/GenBank/DDBJ databases">
        <authorList>
            <person name="Liu X."/>
            <person name="Lenzi L."/>
            <person name="Haldenby T S."/>
            <person name="Uol C."/>
        </authorList>
    </citation>
    <scope>NUCLEOTIDE SEQUENCE</scope>
</reference>
<evidence type="ECO:0000256" key="4">
    <source>
        <dbReference type="SAM" id="MobiDB-lite"/>
    </source>
</evidence>
<comment type="caution">
    <text evidence="6">The sequence shown here is derived from an EMBL/GenBank/DDBJ whole genome shotgun (WGS) entry which is preliminary data.</text>
</comment>
<keyword evidence="3" id="KW-0804">Transcription</keyword>
<feature type="compositionally biased region" description="Low complexity" evidence="4">
    <location>
        <begin position="800"/>
        <end position="811"/>
    </location>
</feature>
<feature type="domain" description="NOT2/NOT3/NOT5 C-terminal" evidence="5">
    <location>
        <begin position="439"/>
        <end position="562"/>
    </location>
</feature>
<feature type="compositionally biased region" description="Low complexity" evidence="4">
    <location>
        <begin position="290"/>
        <end position="312"/>
    </location>
</feature>
<dbReference type="AlphaFoldDB" id="A0AAV2T252"/>
<evidence type="ECO:0000259" key="5">
    <source>
        <dbReference type="Pfam" id="PF04153"/>
    </source>
</evidence>
<feature type="compositionally biased region" description="Polar residues" evidence="4">
    <location>
        <begin position="786"/>
        <end position="799"/>
    </location>
</feature>
<feature type="compositionally biased region" description="Polar residues" evidence="4">
    <location>
        <begin position="333"/>
        <end position="356"/>
    </location>
</feature>
<evidence type="ECO:0000256" key="2">
    <source>
        <dbReference type="ARBA" id="ARBA00023015"/>
    </source>
</evidence>
<feature type="region of interest" description="Disordered" evidence="4">
    <location>
        <begin position="141"/>
        <end position="164"/>
    </location>
</feature>
<feature type="compositionally biased region" description="Low complexity" evidence="4">
    <location>
        <begin position="755"/>
        <end position="767"/>
    </location>
</feature>
<feature type="region of interest" description="Disordered" evidence="4">
    <location>
        <begin position="270"/>
        <end position="312"/>
    </location>
</feature>
<feature type="region of interest" description="Disordered" evidence="4">
    <location>
        <begin position="707"/>
        <end position="825"/>
    </location>
</feature>
<dbReference type="EMBL" id="CAXLJL010000090">
    <property type="protein sequence ID" value="CAL5131300.1"/>
    <property type="molecule type" value="Genomic_DNA"/>
</dbReference>
<feature type="compositionally biased region" description="Low complexity" evidence="4">
    <location>
        <begin position="683"/>
        <end position="696"/>
    </location>
</feature>
<proteinExistence type="inferred from homology"/>
<evidence type="ECO:0000313" key="6">
    <source>
        <dbReference type="EMBL" id="CAL5131300.1"/>
    </source>
</evidence>
<evidence type="ECO:0000256" key="3">
    <source>
        <dbReference type="ARBA" id="ARBA00023163"/>
    </source>
</evidence>
<sequence>MAGIGQRFTSADHSSPWNTQSQCTMGRAVMHDCSKPVTTYGGNFNKRALFGNSSGSSGAPTFSDIATLCASGYSSRPGSSQHNGEILNSLTTAFPMRSYPNPADANTDSVSSFFSAVNYNGGQSGPPRNFSEPSLFPSLSSVNRTVGGDAPNNRVGGALGGASSMSSKPINDIMALSNNRTIGSIFSGSITCEAGNSSSTSVPPCSSRGVKLDPSEFPPILTSVGRTGNVSLAGGFHSSTSQPPLRNYVSVMSKGSPASDANTTQLGHQYAHTSVSQVTPPEFSKQDFPALPGTNQTGTTTTNPTSSTGTLTATSSVVHRSLSLNPASANSSGVGSTLSSHRSFTQTSGSLLSSPSAIGSTNFSGSTAHPNPSNGIQLLPNHLVTNIPKTMICDQFGMLGLLKLIRVGDYDATLNMLAPGLDLSSLHSNWQSPGELHNTFVSPCHDTCIGRPQDMDYPVPPEYLIRHLIADRLPDPPVDQLSEETLFWLFYNCCREEAQLVVAKELYQREWRFHKKEQIWLTRIMGGNFTTDNNSEHGDYYFWDPLKAQKSTHQMTILYSDLDNAPAAFRLSSGTLSAFVSIGMPGSGGANGHHSLNSQHSTSHSSLQQQQQQQLAMYQQQQQYSHAHQQSLLSNAQATSGSGSVCNALHQPSGQLLSHTNNSLAGGSTPSAATLAGLLTARQQQQQQQQQQKHQQISPSASYFQAPSTIHGRSVGGVPPLFGPRSGTTATGSGNVQQSTSPTSAGHLGNLINPAVASSVSSSQTTGSSGGGGTGTATGASKVSSEGNSDLDPNNLSRTQNQSSNANSDSSGPVHSSMFESSQQL</sequence>
<dbReference type="PANTHER" id="PTHR23326">
    <property type="entry name" value="CCR4 NOT-RELATED"/>
    <property type="match status" value="1"/>
</dbReference>
<dbReference type="GO" id="GO:0030015">
    <property type="term" value="C:CCR4-NOT core complex"/>
    <property type="evidence" value="ECO:0007669"/>
    <property type="project" value="InterPro"/>
</dbReference>
<organism evidence="6 7">
    <name type="scientific">Calicophoron daubneyi</name>
    <name type="common">Rumen fluke</name>
    <name type="synonym">Paramphistomum daubneyi</name>
    <dbReference type="NCBI Taxonomy" id="300641"/>
    <lineage>
        <taxon>Eukaryota</taxon>
        <taxon>Metazoa</taxon>
        <taxon>Spiralia</taxon>
        <taxon>Lophotrochozoa</taxon>
        <taxon>Platyhelminthes</taxon>
        <taxon>Trematoda</taxon>
        <taxon>Digenea</taxon>
        <taxon>Plagiorchiida</taxon>
        <taxon>Pronocephalata</taxon>
        <taxon>Paramphistomoidea</taxon>
        <taxon>Paramphistomidae</taxon>
        <taxon>Calicophoron</taxon>
    </lineage>
</organism>
<dbReference type="Gene3D" id="2.30.30.1020">
    <property type="entry name" value="CCR4-NOT complex subunit 2/3/5, C-terminal domain"/>
    <property type="match status" value="1"/>
</dbReference>
<feature type="compositionally biased region" description="Low complexity" evidence="4">
    <location>
        <begin position="593"/>
        <end position="622"/>
    </location>
</feature>
<accession>A0AAV2T252</accession>
<feature type="compositionally biased region" description="Polar residues" evidence="4">
    <location>
        <begin position="726"/>
        <end position="744"/>
    </location>
</feature>
<feature type="compositionally biased region" description="Polar residues" evidence="4">
    <location>
        <begin position="7"/>
        <end position="20"/>
    </location>
</feature>